<gene>
    <name evidence="1" type="primary">Contig1326.g1456</name>
    <name evidence="1" type="ORF">STYLEM_8617</name>
</gene>
<accession>A0A078ADL8</accession>
<dbReference type="AlphaFoldDB" id="A0A078ADL8"/>
<name>A0A078ADL8_STYLE</name>
<evidence type="ECO:0000313" key="1">
    <source>
        <dbReference type="EMBL" id="CDW79627.1"/>
    </source>
</evidence>
<organism evidence="1 2">
    <name type="scientific">Stylonychia lemnae</name>
    <name type="common">Ciliate</name>
    <dbReference type="NCBI Taxonomy" id="5949"/>
    <lineage>
        <taxon>Eukaryota</taxon>
        <taxon>Sar</taxon>
        <taxon>Alveolata</taxon>
        <taxon>Ciliophora</taxon>
        <taxon>Intramacronucleata</taxon>
        <taxon>Spirotrichea</taxon>
        <taxon>Stichotrichia</taxon>
        <taxon>Sporadotrichida</taxon>
        <taxon>Oxytrichidae</taxon>
        <taxon>Stylonychinae</taxon>
        <taxon>Stylonychia</taxon>
    </lineage>
</organism>
<proteinExistence type="predicted"/>
<sequence>MQNALTKLKAKFPKLLDNIHFITGLFIDGEPGNYWKEFTQGVIKFEKQFRSFEVTYLEIEDQSKYYEFKIREFLDQDDQALIFLLAMIDLTQNDNITSLNYSIEKAKYLIMKVQPKEISAVDVQFKQLGLFNEKEKDNQTEGKDEKKE</sequence>
<protein>
    <submittedName>
        <fullName evidence="1">Uncharacterized protein</fullName>
    </submittedName>
</protein>
<evidence type="ECO:0000313" key="2">
    <source>
        <dbReference type="Proteomes" id="UP000039865"/>
    </source>
</evidence>
<keyword evidence="2" id="KW-1185">Reference proteome</keyword>
<reference evidence="1 2" key="1">
    <citation type="submission" date="2014-06" db="EMBL/GenBank/DDBJ databases">
        <authorList>
            <person name="Swart Estienne"/>
        </authorList>
    </citation>
    <scope>NUCLEOTIDE SEQUENCE [LARGE SCALE GENOMIC DNA]</scope>
    <source>
        <strain evidence="1 2">130c</strain>
    </source>
</reference>
<dbReference type="EMBL" id="CCKQ01008182">
    <property type="protein sequence ID" value="CDW79627.1"/>
    <property type="molecule type" value="Genomic_DNA"/>
</dbReference>
<dbReference type="Proteomes" id="UP000039865">
    <property type="component" value="Unassembled WGS sequence"/>
</dbReference>
<dbReference type="InParanoid" id="A0A078ADL8"/>